<sequence length="355" mass="37636">MTLMSAGAGRGPAAAGLIPIPALTHAPAAEVSRAPALANALLGQLDTEHPALSGSPDRERLLAAAWLAGYRSPRTRRAYAADLAAWLDWLTGLDVDVLDARRVHVDLWARHLLDSGAAASSTTRRLSAVTSFYHHLVDHDLLAANPAASVRRPKVDADHTTTVGLDRDQARAFLAAADADLGPARLRTAATARLLLHLGLRVDELAAADVADLGYDRGHRVLTVVRKGGRRATLPIPPATGAALDVYLAARPPGPDGGPPAGPLLATASGARLDQSALCKLVRRLARAAEVPQWSELSPHSLRHTAITLALDAGAPLRDVQDYAGHRDPRTTRRYDRSRGSLDRNAAYTLTAYLS</sequence>
<dbReference type="PANTHER" id="PTHR30349:SF41">
    <property type="entry name" value="INTEGRASE_RECOMBINASE PROTEIN MJ0367-RELATED"/>
    <property type="match status" value="1"/>
</dbReference>
<evidence type="ECO:0000256" key="3">
    <source>
        <dbReference type="PROSITE-ProRule" id="PRU01248"/>
    </source>
</evidence>
<dbReference type="PANTHER" id="PTHR30349">
    <property type="entry name" value="PHAGE INTEGRASE-RELATED"/>
    <property type="match status" value="1"/>
</dbReference>
<evidence type="ECO:0000256" key="2">
    <source>
        <dbReference type="ARBA" id="ARBA00023125"/>
    </source>
</evidence>
<evidence type="ECO:0000313" key="6">
    <source>
        <dbReference type="EMBL" id="MBW0132543.1"/>
    </source>
</evidence>
<dbReference type="InterPro" id="IPR004107">
    <property type="entry name" value="Integrase_SAM-like_N"/>
</dbReference>
<feature type="domain" description="Tyr recombinase" evidence="4">
    <location>
        <begin position="160"/>
        <end position="348"/>
    </location>
</feature>
<reference evidence="6 7" key="1">
    <citation type="submission" date="2020-11" db="EMBL/GenBank/DDBJ databases">
        <title>Pseudonocardia abyssalis sp. nov. and Pseudonocardia oceani sp. nov., description and phylogenomic analysis of two novel actinomycetes isolated from the deep Southern Ocean.</title>
        <authorList>
            <person name="Parra J."/>
        </authorList>
    </citation>
    <scope>NUCLEOTIDE SEQUENCE [LARGE SCALE GENOMIC DNA]</scope>
    <source>
        <strain evidence="7">KRD185</strain>
    </source>
</reference>
<feature type="domain" description="Core-binding (CB)" evidence="5">
    <location>
        <begin position="57"/>
        <end position="137"/>
    </location>
</feature>
<dbReference type="InterPro" id="IPR002104">
    <property type="entry name" value="Integrase_catalytic"/>
</dbReference>
<proteinExistence type="inferred from homology"/>
<name>A0ABS6UJX0_9PSEU</name>
<accession>A0ABS6UJX0</accession>
<keyword evidence="7" id="KW-1185">Reference proteome</keyword>
<dbReference type="InterPro" id="IPR050090">
    <property type="entry name" value="Tyrosine_recombinase_XerCD"/>
</dbReference>
<evidence type="ECO:0000259" key="4">
    <source>
        <dbReference type="PROSITE" id="PS51898"/>
    </source>
</evidence>
<dbReference type="Proteomes" id="UP000694300">
    <property type="component" value="Unassembled WGS sequence"/>
</dbReference>
<organism evidence="6 7">
    <name type="scientific">Pseudonocardia oceani</name>
    <dbReference type="NCBI Taxonomy" id="2792013"/>
    <lineage>
        <taxon>Bacteria</taxon>
        <taxon>Bacillati</taxon>
        <taxon>Actinomycetota</taxon>
        <taxon>Actinomycetes</taxon>
        <taxon>Pseudonocardiales</taxon>
        <taxon>Pseudonocardiaceae</taxon>
        <taxon>Pseudonocardia</taxon>
    </lineage>
</organism>
<dbReference type="PROSITE" id="PS51900">
    <property type="entry name" value="CB"/>
    <property type="match status" value="1"/>
</dbReference>
<dbReference type="Pfam" id="PF00589">
    <property type="entry name" value="Phage_integrase"/>
    <property type="match status" value="1"/>
</dbReference>
<evidence type="ECO:0000256" key="1">
    <source>
        <dbReference type="ARBA" id="ARBA00008857"/>
    </source>
</evidence>
<evidence type="ECO:0000259" key="5">
    <source>
        <dbReference type="PROSITE" id="PS51900"/>
    </source>
</evidence>
<gene>
    <name evidence="6" type="ORF">I4I82_33390</name>
</gene>
<protein>
    <submittedName>
        <fullName evidence="6">Tyrosine-type recombinase/integrase</fullName>
    </submittedName>
</protein>
<evidence type="ECO:0000313" key="7">
    <source>
        <dbReference type="Proteomes" id="UP000694300"/>
    </source>
</evidence>
<keyword evidence="2 3" id="KW-0238">DNA-binding</keyword>
<dbReference type="PROSITE" id="PS51898">
    <property type="entry name" value="TYR_RECOMBINASE"/>
    <property type="match status" value="1"/>
</dbReference>
<dbReference type="InterPro" id="IPR044068">
    <property type="entry name" value="CB"/>
</dbReference>
<dbReference type="Pfam" id="PF02899">
    <property type="entry name" value="Phage_int_SAM_1"/>
    <property type="match status" value="1"/>
</dbReference>
<comment type="similarity">
    <text evidence="1">Belongs to the 'phage' integrase family.</text>
</comment>
<dbReference type="EMBL" id="JADQDF010000002">
    <property type="protein sequence ID" value="MBW0132543.1"/>
    <property type="molecule type" value="Genomic_DNA"/>
</dbReference>
<comment type="caution">
    <text evidence="6">The sequence shown here is derived from an EMBL/GenBank/DDBJ whole genome shotgun (WGS) entry which is preliminary data.</text>
</comment>